<gene>
    <name evidence="1" type="ORF">RF55_16059</name>
</gene>
<keyword evidence="2" id="KW-1185">Reference proteome</keyword>
<sequence>VATKVFGEGAGTLQMAETPTLKALQLPSVECLYSGQSPANLHLPHMRQLGDGSKRTLYPYSV</sequence>
<dbReference type="EMBL" id="LBMM01013923">
    <property type="protein sequence ID" value="KMQ85414.1"/>
    <property type="molecule type" value="Genomic_DNA"/>
</dbReference>
<dbReference type="AlphaFoldDB" id="A0A0J7K546"/>
<dbReference type="PaxDb" id="67767-A0A0J7K546"/>
<accession>A0A0J7K546</accession>
<protein>
    <submittedName>
        <fullName evidence="1">3-oxoacyl-acp synthase</fullName>
    </submittedName>
</protein>
<evidence type="ECO:0000313" key="1">
    <source>
        <dbReference type="EMBL" id="KMQ85414.1"/>
    </source>
</evidence>
<comment type="caution">
    <text evidence="1">The sequence shown here is derived from an EMBL/GenBank/DDBJ whole genome shotgun (WGS) entry which is preliminary data.</text>
</comment>
<proteinExistence type="predicted"/>
<reference evidence="1 2" key="1">
    <citation type="submission" date="2015-04" db="EMBL/GenBank/DDBJ databases">
        <title>Lasius niger genome sequencing.</title>
        <authorList>
            <person name="Konorov E.A."/>
            <person name="Nikitin M.A."/>
            <person name="Kirill M.V."/>
            <person name="Chang P."/>
        </authorList>
    </citation>
    <scope>NUCLEOTIDE SEQUENCE [LARGE SCALE GENOMIC DNA]</scope>
    <source>
        <tissue evidence="1">Whole</tissue>
    </source>
</reference>
<organism evidence="1 2">
    <name type="scientific">Lasius niger</name>
    <name type="common">Black garden ant</name>
    <dbReference type="NCBI Taxonomy" id="67767"/>
    <lineage>
        <taxon>Eukaryota</taxon>
        <taxon>Metazoa</taxon>
        <taxon>Ecdysozoa</taxon>
        <taxon>Arthropoda</taxon>
        <taxon>Hexapoda</taxon>
        <taxon>Insecta</taxon>
        <taxon>Pterygota</taxon>
        <taxon>Neoptera</taxon>
        <taxon>Endopterygota</taxon>
        <taxon>Hymenoptera</taxon>
        <taxon>Apocrita</taxon>
        <taxon>Aculeata</taxon>
        <taxon>Formicoidea</taxon>
        <taxon>Formicidae</taxon>
        <taxon>Formicinae</taxon>
        <taxon>Lasius</taxon>
        <taxon>Lasius</taxon>
    </lineage>
</organism>
<dbReference type="Proteomes" id="UP000036403">
    <property type="component" value="Unassembled WGS sequence"/>
</dbReference>
<evidence type="ECO:0000313" key="2">
    <source>
        <dbReference type="Proteomes" id="UP000036403"/>
    </source>
</evidence>
<feature type="non-terminal residue" evidence="1">
    <location>
        <position position="1"/>
    </location>
</feature>
<name>A0A0J7K546_LASNI</name>